<feature type="compositionally biased region" description="Basic and acidic residues" evidence="1">
    <location>
        <begin position="251"/>
        <end position="265"/>
    </location>
</feature>
<dbReference type="Pfam" id="PF12773">
    <property type="entry name" value="DZR"/>
    <property type="match status" value="1"/>
</dbReference>
<organism evidence="3 4">
    <name type="scientific">Methanobacterium spitsbergense</name>
    <dbReference type="NCBI Taxonomy" id="2874285"/>
    <lineage>
        <taxon>Archaea</taxon>
        <taxon>Methanobacteriati</taxon>
        <taxon>Methanobacteriota</taxon>
        <taxon>Methanomada group</taxon>
        <taxon>Methanobacteria</taxon>
        <taxon>Methanobacteriales</taxon>
        <taxon>Methanobacteriaceae</taxon>
        <taxon>Methanobacterium</taxon>
    </lineage>
</organism>
<comment type="caution">
    <text evidence="3">The sequence shown here is derived from an EMBL/GenBank/DDBJ whole genome shotgun (WGS) entry which is preliminary data.</text>
</comment>
<feature type="domain" description="DZANK-type" evidence="2">
    <location>
        <begin position="33"/>
        <end position="80"/>
    </location>
</feature>
<dbReference type="AlphaFoldDB" id="A0A8T5V1S8"/>
<dbReference type="EMBL" id="JAIOUQ010000016">
    <property type="protein sequence ID" value="MBZ2166909.1"/>
    <property type="molecule type" value="Genomic_DNA"/>
</dbReference>
<proteinExistence type="predicted"/>
<dbReference type="InterPro" id="IPR025874">
    <property type="entry name" value="DZR"/>
</dbReference>
<sequence>MVTNEEIKQMLDAKRKGINIKKDKIKSENYKICPHCKTKNPEKALFCVHCGRKLDKNLDIQCPSCGIKNAKTAKFCVGCGETLKKEEKEISQTTDIKDDEIKEKSSPIEDSISSDKNIIKKPESDELEKPIKASIPSNVPEHNIISKTGLKKTCPSCNGKNLKNAKFCVVCGKKFDEEETESPVVENETFKEQPSLTDKINDSEQEIDEKSSTQIPSSEIKVPENIIQLKNTPKTEEIDNEKNTDNIPDEIESKKSEGKTDTIDPVERIKKAKELLDIGAITSEEFENIKKKYIELI</sequence>
<name>A0A8T5V1S8_9EURY</name>
<evidence type="ECO:0000313" key="3">
    <source>
        <dbReference type="EMBL" id="MBZ2166909.1"/>
    </source>
</evidence>
<accession>A0A8T5V1S8</accession>
<evidence type="ECO:0000256" key="1">
    <source>
        <dbReference type="SAM" id="MobiDB-lite"/>
    </source>
</evidence>
<gene>
    <name evidence="3" type="ORF">K8N75_12770</name>
</gene>
<feature type="compositionally biased region" description="Basic and acidic residues" evidence="1">
    <location>
        <begin position="233"/>
        <end position="244"/>
    </location>
</feature>
<feature type="region of interest" description="Disordered" evidence="1">
    <location>
        <begin position="182"/>
        <end position="265"/>
    </location>
</feature>
<dbReference type="RefSeq" id="WP_223792451.1">
    <property type="nucleotide sequence ID" value="NZ_JAIOUQ010000016.1"/>
</dbReference>
<protein>
    <submittedName>
        <fullName evidence="3">Zinc ribbon domain-containing protein</fullName>
    </submittedName>
</protein>
<dbReference type="Proteomes" id="UP000825933">
    <property type="component" value="Unassembled WGS sequence"/>
</dbReference>
<evidence type="ECO:0000313" key="4">
    <source>
        <dbReference type="Proteomes" id="UP000825933"/>
    </source>
</evidence>
<evidence type="ECO:0000259" key="2">
    <source>
        <dbReference type="Pfam" id="PF12773"/>
    </source>
</evidence>
<keyword evidence="4" id="KW-1185">Reference proteome</keyword>
<reference evidence="4" key="1">
    <citation type="journal article" date="2022" name="Microbiol. Resour. Announc.">
        <title>Draft Genome Sequence of a Methanogenic Archaeon from West Spitsbergen Permafrost.</title>
        <authorList>
            <person name="Trubitsyn V."/>
            <person name="Rivkina E."/>
            <person name="Shcherbakova V."/>
        </authorList>
    </citation>
    <scope>NUCLEOTIDE SEQUENCE [LARGE SCALE GENOMIC DNA]</scope>
    <source>
        <strain evidence="4">VT</strain>
    </source>
</reference>